<evidence type="ECO:0008006" key="3">
    <source>
        <dbReference type="Google" id="ProtNLM"/>
    </source>
</evidence>
<evidence type="ECO:0000313" key="2">
    <source>
        <dbReference type="Proteomes" id="UP000460194"/>
    </source>
</evidence>
<evidence type="ECO:0000313" key="1">
    <source>
        <dbReference type="EMBL" id="MYL18008.1"/>
    </source>
</evidence>
<dbReference type="Proteomes" id="UP000460194">
    <property type="component" value="Unassembled WGS sequence"/>
</dbReference>
<dbReference type="RefSeq" id="WP_159369589.1">
    <property type="nucleotide sequence ID" value="NZ_WMEO01000039.1"/>
</dbReference>
<organism evidence="1 2">
    <name type="scientific">Halorubrum distributum</name>
    <dbReference type="NCBI Taxonomy" id="29283"/>
    <lineage>
        <taxon>Archaea</taxon>
        <taxon>Methanobacteriati</taxon>
        <taxon>Methanobacteriota</taxon>
        <taxon>Stenosarchaea group</taxon>
        <taxon>Halobacteria</taxon>
        <taxon>Halobacteriales</taxon>
        <taxon>Haloferacaceae</taxon>
        <taxon>Halorubrum</taxon>
        <taxon>Halorubrum distributum group</taxon>
    </lineage>
</organism>
<proteinExistence type="predicted"/>
<name>A0A6B1IH62_9EURY</name>
<accession>A0A6B1IH62</accession>
<protein>
    <recommendedName>
        <fullName evidence="3">MarR family transcriptional regulator</fullName>
    </recommendedName>
</protein>
<comment type="caution">
    <text evidence="1">The sequence shown here is derived from an EMBL/GenBank/DDBJ whole genome shotgun (WGS) entry which is preliminary data.</text>
</comment>
<sequence length="81" mass="9582">MVLRDEVWDSALEQLINTGEFRLTDLPFETSETFTVKRCIREMQSCGWLSRESEQADIWRAGPKAEMLMNLSEEEQRQVRE</sequence>
<dbReference type="AlphaFoldDB" id="A0A6B1IH62"/>
<dbReference type="EMBL" id="WMEO01000039">
    <property type="protein sequence ID" value="MYL18008.1"/>
    <property type="molecule type" value="Genomic_DNA"/>
</dbReference>
<gene>
    <name evidence="1" type="ORF">GLW36_15320</name>
</gene>
<reference evidence="1 2" key="1">
    <citation type="submission" date="2019-11" db="EMBL/GenBank/DDBJ databases">
        <title>Genome sequences of 17 halophilic strains isolated from different environments.</title>
        <authorList>
            <person name="Furrow R.E."/>
        </authorList>
    </citation>
    <scope>NUCLEOTIDE SEQUENCE [LARGE SCALE GENOMIC DNA]</scope>
    <source>
        <strain evidence="1 2">22517_05_Cabo</strain>
    </source>
</reference>